<keyword evidence="3" id="KW-1185">Reference proteome</keyword>
<feature type="region of interest" description="Disordered" evidence="1">
    <location>
        <begin position="1"/>
        <end position="33"/>
    </location>
</feature>
<evidence type="ECO:0000313" key="2">
    <source>
        <dbReference type="EMBL" id="MPC74409.1"/>
    </source>
</evidence>
<proteinExistence type="predicted"/>
<dbReference type="AlphaFoldDB" id="A0A5B7HXC0"/>
<organism evidence="2 3">
    <name type="scientific">Portunus trituberculatus</name>
    <name type="common">Swimming crab</name>
    <name type="synonym">Neptunus trituberculatus</name>
    <dbReference type="NCBI Taxonomy" id="210409"/>
    <lineage>
        <taxon>Eukaryota</taxon>
        <taxon>Metazoa</taxon>
        <taxon>Ecdysozoa</taxon>
        <taxon>Arthropoda</taxon>
        <taxon>Crustacea</taxon>
        <taxon>Multicrustacea</taxon>
        <taxon>Malacostraca</taxon>
        <taxon>Eumalacostraca</taxon>
        <taxon>Eucarida</taxon>
        <taxon>Decapoda</taxon>
        <taxon>Pleocyemata</taxon>
        <taxon>Brachyura</taxon>
        <taxon>Eubrachyura</taxon>
        <taxon>Portunoidea</taxon>
        <taxon>Portunidae</taxon>
        <taxon>Portuninae</taxon>
        <taxon>Portunus</taxon>
    </lineage>
</organism>
<feature type="compositionally biased region" description="Basic and acidic residues" evidence="1">
    <location>
        <begin position="1"/>
        <end position="10"/>
    </location>
</feature>
<comment type="caution">
    <text evidence="2">The sequence shown here is derived from an EMBL/GenBank/DDBJ whole genome shotgun (WGS) entry which is preliminary data.</text>
</comment>
<evidence type="ECO:0000313" key="3">
    <source>
        <dbReference type="Proteomes" id="UP000324222"/>
    </source>
</evidence>
<name>A0A5B7HXC0_PORTR</name>
<evidence type="ECO:0000256" key="1">
    <source>
        <dbReference type="SAM" id="MobiDB-lite"/>
    </source>
</evidence>
<sequence length="95" mass="10656">MYHRTPERIEQQSGGTGKAAPAPTLTQYDKTFTRRRTPVARQPLLVTPRCGGAARWPDTRLCSMHASHGKLDVTESMIIFRDTCDLNVTIFSHCP</sequence>
<dbReference type="EMBL" id="VSRR010038867">
    <property type="protein sequence ID" value="MPC74409.1"/>
    <property type="molecule type" value="Genomic_DNA"/>
</dbReference>
<accession>A0A5B7HXC0</accession>
<dbReference type="Proteomes" id="UP000324222">
    <property type="component" value="Unassembled WGS sequence"/>
</dbReference>
<gene>
    <name evidence="2" type="ORF">E2C01_068767</name>
</gene>
<protein>
    <submittedName>
        <fullName evidence="2">Uncharacterized protein</fullName>
    </submittedName>
</protein>
<reference evidence="2 3" key="1">
    <citation type="submission" date="2019-05" db="EMBL/GenBank/DDBJ databases">
        <title>Another draft genome of Portunus trituberculatus and its Hox gene families provides insights of decapod evolution.</title>
        <authorList>
            <person name="Jeong J.-H."/>
            <person name="Song I."/>
            <person name="Kim S."/>
            <person name="Choi T."/>
            <person name="Kim D."/>
            <person name="Ryu S."/>
            <person name="Kim W."/>
        </authorList>
    </citation>
    <scope>NUCLEOTIDE SEQUENCE [LARGE SCALE GENOMIC DNA]</scope>
    <source>
        <tissue evidence="2">Muscle</tissue>
    </source>
</reference>